<dbReference type="EMBL" id="BGPR01001419">
    <property type="protein sequence ID" value="GBM53448.1"/>
    <property type="molecule type" value="Genomic_DNA"/>
</dbReference>
<organism evidence="1 2">
    <name type="scientific">Araneus ventricosus</name>
    <name type="common">Orbweaver spider</name>
    <name type="synonym">Epeira ventricosa</name>
    <dbReference type="NCBI Taxonomy" id="182803"/>
    <lineage>
        <taxon>Eukaryota</taxon>
        <taxon>Metazoa</taxon>
        <taxon>Ecdysozoa</taxon>
        <taxon>Arthropoda</taxon>
        <taxon>Chelicerata</taxon>
        <taxon>Arachnida</taxon>
        <taxon>Araneae</taxon>
        <taxon>Araneomorphae</taxon>
        <taxon>Entelegynae</taxon>
        <taxon>Araneoidea</taxon>
        <taxon>Araneidae</taxon>
        <taxon>Araneus</taxon>
    </lineage>
</organism>
<sequence>MSIFKPRDHRGIPVSAILLTYAIRSASETHMKSSCRFRRAIVRMRFRDECHVSHSNFCRPFPSLPCHSPKARKPECFYDVIPVWGCFVQFEQMFWRWQKL</sequence>
<evidence type="ECO:0000313" key="1">
    <source>
        <dbReference type="EMBL" id="GBM53448.1"/>
    </source>
</evidence>
<protein>
    <submittedName>
        <fullName evidence="1">Uncharacterized protein</fullName>
    </submittedName>
</protein>
<accession>A0A4Y2GLU7</accession>
<comment type="caution">
    <text evidence="1">The sequence shown here is derived from an EMBL/GenBank/DDBJ whole genome shotgun (WGS) entry which is preliminary data.</text>
</comment>
<gene>
    <name evidence="1" type="ORF">AVEN_109354_1</name>
</gene>
<proteinExistence type="predicted"/>
<keyword evidence="2" id="KW-1185">Reference proteome</keyword>
<dbReference type="OrthoDB" id="10383901at2759"/>
<dbReference type="Proteomes" id="UP000499080">
    <property type="component" value="Unassembled WGS sequence"/>
</dbReference>
<evidence type="ECO:0000313" key="2">
    <source>
        <dbReference type="Proteomes" id="UP000499080"/>
    </source>
</evidence>
<reference evidence="1 2" key="1">
    <citation type="journal article" date="2019" name="Sci. Rep.">
        <title>Orb-weaving spider Araneus ventricosus genome elucidates the spidroin gene catalogue.</title>
        <authorList>
            <person name="Kono N."/>
            <person name="Nakamura H."/>
            <person name="Ohtoshi R."/>
            <person name="Moran D.A.P."/>
            <person name="Shinohara A."/>
            <person name="Yoshida Y."/>
            <person name="Fujiwara M."/>
            <person name="Mori M."/>
            <person name="Tomita M."/>
            <person name="Arakawa K."/>
        </authorList>
    </citation>
    <scope>NUCLEOTIDE SEQUENCE [LARGE SCALE GENOMIC DNA]</scope>
</reference>
<name>A0A4Y2GLU7_ARAVE</name>
<dbReference type="AlphaFoldDB" id="A0A4Y2GLU7"/>